<gene>
    <name evidence="1" type="ORF">SAMN04488073_3290</name>
</gene>
<keyword evidence="2" id="KW-1185">Reference proteome</keyword>
<protein>
    <recommendedName>
        <fullName evidence="3">Glycosyltransferase family 52</fullName>
    </recommendedName>
</protein>
<organism evidence="1 2">
    <name type="scientific">Marinobacter gudaonensis</name>
    <dbReference type="NCBI Taxonomy" id="375760"/>
    <lineage>
        <taxon>Bacteria</taxon>
        <taxon>Pseudomonadati</taxon>
        <taxon>Pseudomonadota</taxon>
        <taxon>Gammaproteobacteria</taxon>
        <taxon>Pseudomonadales</taxon>
        <taxon>Marinobacteraceae</taxon>
        <taxon>Marinobacter</taxon>
    </lineage>
</organism>
<name>A0A1I6I0T8_9GAMM</name>
<evidence type="ECO:0000313" key="2">
    <source>
        <dbReference type="Proteomes" id="UP000199290"/>
    </source>
</evidence>
<dbReference type="EMBL" id="FOYV01000004">
    <property type="protein sequence ID" value="SFR60321.1"/>
    <property type="molecule type" value="Genomic_DNA"/>
</dbReference>
<sequence length="336" mass="38633">MTDSSAPISVFVASTPLQLISCAEARHAYGCRQEDTLLVIARPDNRETERQMAMLVNTLGWRGGEISYLTKRTFYVRLAALARRLSGCRIERLFIGNKASWIHEVFYRSFDNSQVIFVDDGLATVKYYHAIHREGMPSRISVSKRRLLRTLGIRTHRAIPQDIVFFTFFPLPSTDQIKIRHHDFPVFRQCFRTTVRDSRLEPLVGFLGQPFGGKDRLQRLALQIQHIVSSYPGRRIVYFMHRKESRDELQKALAEFPVDVRQAGRPIEVEVALSGHRYLAFFSFASTALFTLKTMFPDIRVVQIDDPALAVKLAYYDEMLELFRAAGIESVRLNEA</sequence>
<evidence type="ECO:0000313" key="1">
    <source>
        <dbReference type="EMBL" id="SFR60321.1"/>
    </source>
</evidence>
<dbReference type="OrthoDB" id="6350315at2"/>
<dbReference type="STRING" id="375760.SAMN04488073_3290"/>
<proteinExistence type="predicted"/>
<reference evidence="2" key="1">
    <citation type="submission" date="2016-10" db="EMBL/GenBank/DDBJ databases">
        <authorList>
            <person name="Varghese N."/>
            <person name="Submissions S."/>
        </authorList>
    </citation>
    <scope>NUCLEOTIDE SEQUENCE [LARGE SCALE GENOMIC DNA]</scope>
    <source>
        <strain evidence="2">CGMCC 1.6294</strain>
    </source>
</reference>
<evidence type="ECO:0008006" key="3">
    <source>
        <dbReference type="Google" id="ProtNLM"/>
    </source>
</evidence>
<dbReference type="AlphaFoldDB" id="A0A1I6I0T8"/>
<accession>A0A1I6I0T8</accession>
<dbReference type="Proteomes" id="UP000199290">
    <property type="component" value="Unassembled WGS sequence"/>
</dbReference>
<dbReference type="RefSeq" id="WP_091992258.1">
    <property type="nucleotide sequence ID" value="NZ_FOYV01000004.1"/>
</dbReference>